<organism evidence="2 3">
    <name type="scientific">Rhizoctonia solani</name>
    <dbReference type="NCBI Taxonomy" id="456999"/>
    <lineage>
        <taxon>Eukaryota</taxon>
        <taxon>Fungi</taxon>
        <taxon>Dikarya</taxon>
        <taxon>Basidiomycota</taxon>
        <taxon>Agaricomycotina</taxon>
        <taxon>Agaricomycetes</taxon>
        <taxon>Cantharellales</taxon>
        <taxon>Ceratobasidiaceae</taxon>
        <taxon>Rhizoctonia</taxon>
    </lineage>
</organism>
<comment type="caution">
    <text evidence="2">The sequence shown here is derived from an EMBL/GenBank/DDBJ whole genome shotgun (WGS) entry which is preliminary data.</text>
</comment>
<feature type="region of interest" description="Disordered" evidence="1">
    <location>
        <begin position="281"/>
        <end position="300"/>
    </location>
</feature>
<dbReference type="Proteomes" id="UP000663841">
    <property type="component" value="Unassembled WGS sequence"/>
</dbReference>
<evidence type="ECO:0000256" key="1">
    <source>
        <dbReference type="SAM" id="MobiDB-lite"/>
    </source>
</evidence>
<evidence type="ECO:0008006" key="4">
    <source>
        <dbReference type="Google" id="ProtNLM"/>
    </source>
</evidence>
<gene>
    <name evidence="2" type="ORF">RDB_LOCUS16609</name>
</gene>
<name>A0A8H2WUS5_9AGAM</name>
<evidence type="ECO:0000313" key="2">
    <source>
        <dbReference type="EMBL" id="CAE6407011.1"/>
    </source>
</evidence>
<dbReference type="PANTHER" id="PTHR43591">
    <property type="entry name" value="METHYLTRANSFERASE"/>
    <property type="match status" value="1"/>
</dbReference>
<evidence type="ECO:0000313" key="3">
    <source>
        <dbReference type="Proteomes" id="UP000663841"/>
    </source>
</evidence>
<dbReference type="Gene3D" id="3.40.50.150">
    <property type="entry name" value="Vaccinia Virus protein VP39"/>
    <property type="match status" value="1"/>
</dbReference>
<protein>
    <recommendedName>
        <fullName evidence="4">Methyltransferase type 11 domain-containing protein</fullName>
    </recommendedName>
</protein>
<dbReference type="Pfam" id="PF13489">
    <property type="entry name" value="Methyltransf_23"/>
    <property type="match status" value="1"/>
</dbReference>
<dbReference type="AlphaFoldDB" id="A0A8H2WUS5"/>
<dbReference type="EMBL" id="CAJMWW010000055">
    <property type="protein sequence ID" value="CAE6407011.1"/>
    <property type="molecule type" value="Genomic_DNA"/>
</dbReference>
<accession>A0A8H2WUS5</accession>
<feature type="compositionally biased region" description="Low complexity" evidence="1">
    <location>
        <begin position="282"/>
        <end position="295"/>
    </location>
</feature>
<dbReference type="CDD" id="cd02440">
    <property type="entry name" value="AdoMet_MTases"/>
    <property type="match status" value="1"/>
</dbReference>
<dbReference type="InterPro" id="IPR029063">
    <property type="entry name" value="SAM-dependent_MTases_sf"/>
</dbReference>
<reference evidence="2" key="1">
    <citation type="submission" date="2021-01" db="EMBL/GenBank/DDBJ databases">
        <authorList>
            <person name="Kaushik A."/>
        </authorList>
    </citation>
    <scope>NUCLEOTIDE SEQUENCE</scope>
    <source>
        <strain evidence="2">AG3-T5</strain>
    </source>
</reference>
<sequence>MSRSPIDLTTEDEPIYFVDDITDYDGSEADTASSMITDSTMSTLESTEARSYFREVYGRMFPADTNLPVLLPTDNAEIVRLELQHLSIKLALNGNYWGPVRQALLAPTPYRKRVLDLVTLEGSWAQEMSREFPDIDFVSLDLSPLTPHPPRPNVVFEVYDLYNGLAEPDNSFDVVHLRHAAVPMKDFKSLIREVHRVLRPGGILLFCEYELEAYDAKFPDIPAWASLPGISNALRLARGGLAHQGVNTYVWRDLPKWLPWDSSFWKEDSLYKDEEFNTDTESQSSVIRSSQPSQSEADGMRGFTGVRTWANLMPASPWHPDPRQREVGALVQRVWSDVWRNMGSSLQLSGMSEREATEAIRAAVHDIEHPSVRIAAKLHTLYAFKVDPYASSYESEG</sequence>
<proteinExistence type="predicted"/>
<dbReference type="SUPFAM" id="SSF53335">
    <property type="entry name" value="S-adenosyl-L-methionine-dependent methyltransferases"/>
    <property type="match status" value="1"/>
</dbReference>